<keyword evidence="2" id="KW-1185">Reference proteome</keyword>
<sequence length="323" mass="36498">MSTLFVAFPRRYAHAGTRSLFRFQRLRRQLHSEQLATVIEPPSSMLRGNYVHSNWTRLDDQPLTQQSLNDLLRNSIPAIRHAAFLSPDECRQLVDIVHTHPIGSYDQEVVFPPIGSAGISQFEHQDDKATYFSKVPAALTLQERFKSEANIDVMARVAKILQQASGLPVRLAHEGEKEYFAGLLRVVDEGIQIHADYAPYDAPGWEIGRISAQLTWNILLKQVPGGDTIIYDRAWQGQADDVVFKKTVPRYAYSPTGVEGRIFKCLKAVEGDLTLFNPRNFHEVKVPDRARGQQSPSLRYTMSSFVGLLHNSTLGMPELLLWS</sequence>
<evidence type="ECO:0008006" key="3">
    <source>
        <dbReference type="Google" id="ProtNLM"/>
    </source>
</evidence>
<protein>
    <recommendedName>
        <fullName evidence="3">Prolyl 4-hydroxylase alpha subunit Fe(2+) 2OG dioxygenase domain-containing protein</fullName>
    </recommendedName>
</protein>
<name>A0ABQ8GR57_9PEZI</name>
<dbReference type="Proteomes" id="UP000774617">
    <property type="component" value="Unassembled WGS sequence"/>
</dbReference>
<evidence type="ECO:0000313" key="1">
    <source>
        <dbReference type="EMBL" id="KAH7062687.1"/>
    </source>
</evidence>
<organism evidence="1 2">
    <name type="scientific">Macrophomina phaseolina</name>
    <dbReference type="NCBI Taxonomy" id="35725"/>
    <lineage>
        <taxon>Eukaryota</taxon>
        <taxon>Fungi</taxon>
        <taxon>Dikarya</taxon>
        <taxon>Ascomycota</taxon>
        <taxon>Pezizomycotina</taxon>
        <taxon>Dothideomycetes</taxon>
        <taxon>Dothideomycetes incertae sedis</taxon>
        <taxon>Botryosphaeriales</taxon>
        <taxon>Botryosphaeriaceae</taxon>
        <taxon>Macrophomina</taxon>
    </lineage>
</organism>
<dbReference type="EMBL" id="JAGTJR010000003">
    <property type="protein sequence ID" value="KAH7062687.1"/>
    <property type="molecule type" value="Genomic_DNA"/>
</dbReference>
<proteinExistence type="predicted"/>
<evidence type="ECO:0000313" key="2">
    <source>
        <dbReference type="Proteomes" id="UP000774617"/>
    </source>
</evidence>
<comment type="caution">
    <text evidence="1">The sequence shown here is derived from an EMBL/GenBank/DDBJ whole genome shotgun (WGS) entry which is preliminary data.</text>
</comment>
<accession>A0ABQ8GR57</accession>
<gene>
    <name evidence="1" type="ORF">B0J12DRAFT_646197</name>
</gene>
<reference evidence="1 2" key="1">
    <citation type="journal article" date="2021" name="Nat. Commun.">
        <title>Genetic determinants of endophytism in the Arabidopsis root mycobiome.</title>
        <authorList>
            <person name="Mesny F."/>
            <person name="Miyauchi S."/>
            <person name="Thiergart T."/>
            <person name="Pickel B."/>
            <person name="Atanasova L."/>
            <person name="Karlsson M."/>
            <person name="Huettel B."/>
            <person name="Barry K.W."/>
            <person name="Haridas S."/>
            <person name="Chen C."/>
            <person name="Bauer D."/>
            <person name="Andreopoulos W."/>
            <person name="Pangilinan J."/>
            <person name="LaButti K."/>
            <person name="Riley R."/>
            <person name="Lipzen A."/>
            <person name="Clum A."/>
            <person name="Drula E."/>
            <person name="Henrissat B."/>
            <person name="Kohler A."/>
            <person name="Grigoriev I.V."/>
            <person name="Martin F.M."/>
            <person name="Hacquard S."/>
        </authorList>
    </citation>
    <scope>NUCLEOTIDE SEQUENCE [LARGE SCALE GENOMIC DNA]</scope>
    <source>
        <strain evidence="1 2">MPI-SDFR-AT-0080</strain>
    </source>
</reference>